<keyword evidence="3 6" id="KW-0472">Membrane</keyword>
<evidence type="ECO:0000256" key="5">
    <source>
        <dbReference type="SAM" id="MobiDB-lite"/>
    </source>
</evidence>
<evidence type="ECO:0000256" key="1">
    <source>
        <dbReference type="ARBA" id="ARBA00004370"/>
    </source>
</evidence>
<dbReference type="InterPro" id="IPR015631">
    <property type="entry name" value="CD2/SLAM_rcpt"/>
</dbReference>
<comment type="caution">
    <text evidence="8">The sequence shown here is derived from an EMBL/GenBank/DDBJ whole genome shotgun (WGS) entry which is preliminary data.</text>
</comment>
<evidence type="ECO:0000313" key="9">
    <source>
        <dbReference type="Proteomes" id="UP001314229"/>
    </source>
</evidence>
<dbReference type="Gene3D" id="2.60.40.10">
    <property type="entry name" value="Immunoglobulins"/>
    <property type="match status" value="2"/>
</dbReference>
<organism evidence="8 9">
    <name type="scientific">Scomber scombrus</name>
    <name type="common">Atlantic mackerel</name>
    <name type="synonym">Scomber vernalis</name>
    <dbReference type="NCBI Taxonomy" id="13677"/>
    <lineage>
        <taxon>Eukaryota</taxon>
        <taxon>Metazoa</taxon>
        <taxon>Chordata</taxon>
        <taxon>Craniata</taxon>
        <taxon>Vertebrata</taxon>
        <taxon>Euteleostomi</taxon>
        <taxon>Actinopterygii</taxon>
        <taxon>Neopterygii</taxon>
        <taxon>Teleostei</taxon>
        <taxon>Neoteleostei</taxon>
        <taxon>Acanthomorphata</taxon>
        <taxon>Pelagiaria</taxon>
        <taxon>Scombriformes</taxon>
        <taxon>Scombridae</taxon>
        <taxon>Scomber</taxon>
    </lineage>
</organism>
<feature type="compositionally biased region" description="Basic residues" evidence="5">
    <location>
        <begin position="275"/>
        <end position="284"/>
    </location>
</feature>
<keyword evidence="6" id="KW-0812">Transmembrane</keyword>
<reference evidence="8 9" key="1">
    <citation type="submission" date="2024-01" db="EMBL/GenBank/DDBJ databases">
        <authorList>
            <person name="Alioto T."/>
            <person name="Alioto T."/>
            <person name="Gomez Garrido J."/>
        </authorList>
    </citation>
    <scope>NUCLEOTIDE SEQUENCE [LARGE SCALE GENOMIC DNA]</scope>
</reference>
<keyword evidence="9" id="KW-1185">Reference proteome</keyword>
<evidence type="ECO:0000256" key="2">
    <source>
        <dbReference type="ARBA" id="ARBA00022729"/>
    </source>
</evidence>
<keyword evidence="6" id="KW-1133">Transmembrane helix</keyword>
<protein>
    <submittedName>
        <fullName evidence="8">T-cell surface antigen CD2 isoform X2</fullName>
    </submittedName>
</protein>
<keyword evidence="4" id="KW-0325">Glycoprotein</keyword>
<evidence type="ECO:0000313" key="8">
    <source>
        <dbReference type="EMBL" id="CAK6976913.1"/>
    </source>
</evidence>
<feature type="region of interest" description="Disordered" evidence="5">
    <location>
        <begin position="258"/>
        <end position="353"/>
    </location>
</feature>
<feature type="chain" id="PRO_5043382192" evidence="7">
    <location>
        <begin position="24"/>
        <end position="353"/>
    </location>
</feature>
<feature type="compositionally biased region" description="Basic residues" evidence="5">
    <location>
        <begin position="343"/>
        <end position="353"/>
    </location>
</feature>
<dbReference type="PANTHER" id="PTHR12080:SF134">
    <property type="entry name" value="CD48 ANTIGEN"/>
    <property type="match status" value="1"/>
</dbReference>
<feature type="signal peptide" evidence="7">
    <location>
        <begin position="1"/>
        <end position="23"/>
    </location>
</feature>
<dbReference type="InterPro" id="IPR009854">
    <property type="entry name" value="Orthoreo_P10"/>
</dbReference>
<dbReference type="PANTHER" id="PTHR12080">
    <property type="entry name" value="SIGNALING LYMPHOCYTIC ACTIVATION MOLECULE"/>
    <property type="match status" value="1"/>
</dbReference>
<evidence type="ECO:0000256" key="7">
    <source>
        <dbReference type="SAM" id="SignalP"/>
    </source>
</evidence>
<evidence type="ECO:0000256" key="4">
    <source>
        <dbReference type="ARBA" id="ARBA00023180"/>
    </source>
</evidence>
<proteinExistence type="predicted"/>
<evidence type="ECO:0000256" key="6">
    <source>
        <dbReference type="SAM" id="Phobius"/>
    </source>
</evidence>
<accession>A0AAV1PYR7</accession>
<gene>
    <name evidence="8" type="ORF">FSCOSCO3_A017303</name>
</gene>
<dbReference type="AlphaFoldDB" id="A0AAV1PYR7"/>
<dbReference type="InterPro" id="IPR036179">
    <property type="entry name" value="Ig-like_dom_sf"/>
</dbReference>
<feature type="transmembrane region" description="Helical" evidence="6">
    <location>
        <begin position="209"/>
        <end position="234"/>
    </location>
</feature>
<dbReference type="EMBL" id="CAWUFR010000375">
    <property type="protein sequence ID" value="CAK6976913.1"/>
    <property type="molecule type" value="Genomic_DNA"/>
</dbReference>
<feature type="compositionally biased region" description="Pro residues" evidence="5">
    <location>
        <begin position="308"/>
        <end position="320"/>
    </location>
</feature>
<dbReference type="GO" id="GO:0016020">
    <property type="term" value="C:membrane"/>
    <property type="evidence" value="ECO:0007669"/>
    <property type="project" value="UniProtKB-SubCell"/>
</dbReference>
<dbReference type="Proteomes" id="UP001314229">
    <property type="component" value="Unassembled WGS sequence"/>
</dbReference>
<sequence>MRMMMKMAAVALLMLLLCGFVVTEPECDETVAVGQDFTVPLKHTLQDTDTLQWKHGDTVIFRQKKKEILTGKVDDIDKKGSLKLTKLQQGNAGKYTAEVNDVSGIAVKNLKPFNLCVRERVPEPSLGFTCSEDFVIFTCKVKITQDQQKDIKYSWLMEKQLMKESTNILKKNPEEVKGSVRCNVYNEAMSLTSKPVIHDCKPKLFGLDFWLMVAILAGGGGLVLVLIITVIVCCCRAGRKKSMRVKDEEELRLGWSKPEHHHHHHGHGQHDHPPGHNHTHHHHQQPAGHTGPRQPRSKQHREPRGKLPEPPNGQPQPSPRRPAQAPRPVNNMDDEHPPPLPQPRKKAPKTPRV</sequence>
<keyword evidence="2 7" id="KW-0732">Signal</keyword>
<dbReference type="SUPFAM" id="SSF48726">
    <property type="entry name" value="Immunoglobulin"/>
    <property type="match status" value="1"/>
</dbReference>
<name>A0AAV1PYR7_SCOSC</name>
<dbReference type="InterPro" id="IPR013783">
    <property type="entry name" value="Ig-like_fold"/>
</dbReference>
<dbReference type="Pfam" id="PF07204">
    <property type="entry name" value="Orthoreo_P10"/>
    <property type="match status" value="1"/>
</dbReference>
<evidence type="ECO:0000256" key="3">
    <source>
        <dbReference type="ARBA" id="ARBA00023136"/>
    </source>
</evidence>
<comment type="subcellular location">
    <subcellularLocation>
        <location evidence="1">Membrane</location>
    </subcellularLocation>
</comment>